<dbReference type="InterPro" id="IPR036388">
    <property type="entry name" value="WH-like_DNA-bd_sf"/>
</dbReference>
<dbReference type="GO" id="GO:0006351">
    <property type="term" value="P:DNA-templated transcription"/>
    <property type="evidence" value="ECO:0007669"/>
    <property type="project" value="TreeGrafter"/>
</dbReference>
<dbReference type="Gene3D" id="1.20.58.1460">
    <property type="match status" value="1"/>
</dbReference>
<comment type="caution">
    <text evidence="3">The sequence shown here is derived from an EMBL/GenBank/DDBJ whole genome shotgun (WGS) entry which is preliminary data.</text>
</comment>
<accession>A0A132BQJ4</accession>
<evidence type="ECO:0000313" key="3">
    <source>
        <dbReference type="EMBL" id="KUP90678.1"/>
    </source>
</evidence>
<sequence length="281" mass="30817">MGLALVHASHYAAPMTRDAQDWFMTVVEALADPQGQRVWSIIVSFLGDMAQSDGARISSAALTRVITPIGIKPEAIRVALHRLRKDGWTDSERLGRGSVHFLTPFGRAQSLAVTPRIFNRASCATTDWHVLIAGTPAGLELMDAMEAKSTDTLVRINRHTGIAPGPAPRALSDLFVIDATIAAVPAWLQTELFPPSLHRACAAFDDALHGFGAPPVELDPLQRACLRTLIVHRWRRIVLRQPDLPESFHPVGWPGEACRKKVFAMLDALPRPRLLDLEQAS</sequence>
<dbReference type="EMBL" id="LPUY01000138">
    <property type="protein sequence ID" value="KUP90678.1"/>
    <property type="molecule type" value="Genomic_DNA"/>
</dbReference>
<reference evidence="3 4" key="1">
    <citation type="submission" date="2015-12" db="EMBL/GenBank/DDBJ databases">
        <title>Genome sequence of the marine Rhodobacteraceae strain O3.65, Candidatus Tritonibacter horizontis.</title>
        <authorList>
            <person name="Poehlein A."/>
            <person name="Giebel H.A."/>
            <person name="Voget S."/>
            <person name="Brinkhoff T."/>
        </authorList>
    </citation>
    <scope>NUCLEOTIDE SEQUENCE [LARGE SCALE GENOMIC DNA]</scope>
    <source>
        <strain evidence="3 4">O3.65</strain>
    </source>
</reference>
<evidence type="ECO:0000259" key="1">
    <source>
        <dbReference type="Pfam" id="PF07848"/>
    </source>
</evidence>
<dbReference type="InterPro" id="IPR012906">
    <property type="entry name" value="PaaX-like_N"/>
</dbReference>
<dbReference type="PANTHER" id="PTHR30319:SF1">
    <property type="entry name" value="TRANSCRIPTIONAL REPRESSOR PAAX"/>
    <property type="match status" value="1"/>
</dbReference>
<dbReference type="Gene3D" id="3.30.70.2670">
    <property type="match status" value="1"/>
</dbReference>
<dbReference type="AlphaFoldDB" id="A0A132BQJ4"/>
<protein>
    <submittedName>
        <fullName evidence="3">PaaX-like protein</fullName>
    </submittedName>
</protein>
<feature type="domain" description="Transcriptional repressor PaaX-like N-terminal" evidence="1">
    <location>
        <begin position="39"/>
        <end position="102"/>
    </location>
</feature>
<proteinExistence type="predicted"/>
<dbReference type="Gene3D" id="1.10.10.10">
    <property type="entry name" value="Winged helix-like DNA-binding domain superfamily/Winged helix DNA-binding domain"/>
    <property type="match status" value="1"/>
</dbReference>
<name>A0A132BQJ4_9RHOB</name>
<keyword evidence="4" id="KW-1185">Reference proteome</keyword>
<gene>
    <name evidence="3" type="ORF">TRIHO_45440</name>
</gene>
<dbReference type="PATRIC" id="fig|1768241.3.peg.4745"/>
<dbReference type="PANTHER" id="PTHR30319">
    <property type="entry name" value="PHENYLACETIC ACID REGULATOR-RELATED TRANSCRIPTIONAL REPRESSOR"/>
    <property type="match status" value="1"/>
</dbReference>
<dbReference type="InterPro" id="IPR013225">
    <property type="entry name" value="PaaX_C"/>
</dbReference>
<organism evidence="3 4">
    <name type="scientific">Tritonibacter horizontis</name>
    <dbReference type="NCBI Taxonomy" id="1768241"/>
    <lineage>
        <taxon>Bacteria</taxon>
        <taxon>Pseudomonadati</taxon>
        <taxon>Pseudomonadota</taxon>
        <taxon>Alphaproteobacteria</taxon>
        <taxon>Rhodobacterales</taxon>
        <taxon>Paracoccaceae</taxon>
        <taxon>Tritonibacter</taxon>
    </lineage>
</organism>
<dbReference type="Pfam" id="PF07848">
    <property type="entry name" value="PaaX"/>
    <property type="match status" value="1"/>
</dbReference>
<feature type="domain" description="Transcriptional repressor PaaX-like C-terminal" evidence="2">
    <location>
        <begin position="225"/>
        <end position="260"/>
    </location>
</feature>
<dbReference type="Proteomes" id="UP000068382">
    <property type="component" value="Unassembled WGS sequence"/>
</dbReference>
<evidence type="ECO:0000313" key="4">
    <source>
        <dbReference type="Proteomes" id="UP000068382"/>
    </source>
</evidence>
<dbReference type="Pfam" id="PF08223">
    <property type="entry name" value="PaaX_C"/>
    <property type="match status" value="1"/>
</dbReference>
<evidence type="ECO:0000259" key="2">
    <source>
        <dbReference type="Pfam" id="PF08223"/>
    </source>
</evidence>